<dbReference type="Proteomes" id="UP001152320">
    <property type="component" value="Chromosome 17"/>
</dbReference>
<gene>
    <name evidence="3" type="ORF">HOLleu_33761</name>
</gene>
<dbReference type="InterPro" id="IPR020904">
    <property type="entry name" value="Sc_DH/Rdtase_CS"/>
</dbReference>
<protein>
    <submittedName>
        <fullName evidence="3">Dehydrogenase/reductase SDR family member 7</fullName>
    </submittedName>
</protein>
<evidence type="ECO:0000313" key="4">
    <source>
        <dbReference type="Proteomes" id="UP001152320"/>
    </source>
</evidence>
<dbReference type="PANTHER" id="PTHR43975">
    <property type="entry name" value="ZGC:101858"/>
    <property type="match status" value="1"/>
</dbReference>
<comment type="similarity">
    <text evidence="2">Belongs to the short-chain dehydrogenases/reductases (SDR) family.</text>
</comment>
<proteinExistence type="inferred from homology"/>
<dbReference type="GO" id="GO:0016491">
    <property type="term" value="F:oxidoreductase activity"/>
    <property type="evidence" value="ECO:0007669"/>
    <property type="project" value="UniProtKB-KW"/>
</dbReference>
<dbReference type="Pfam" id="PF00106">
    <property type="entry name" value="adh_short"/>
    <property type="match status" value="1"/>
</dbReference>
<name>A0A9Q1BGV6_HOLLE</name>
<dbReference type="PANTHER" id="PTHR43975:SF2">
    <property type="entry name" value="EG:BACR7A4.14 PROTEIN-RELATED"/>
    <property type="match status" value="1"/>
</dbReference>
<dbReference type="PRINTS" id="PR00080">
    <property type="entry name" value="SDRFAMILY"/>
</dbReference>
<reference evidence="3" key="1">
    <citation type="submission" date="2021-10" db="EMBL/GenBank/DDBJ databases">
        <title>Tropical sea cucumber genome reveals ecological adaptation and Cuvierian tubules defense mechanism.</title>
        <authorList>
            <person name="Chen T."/>
        </authorList>
    </citation>
    <scope>NUCLEOTIDE SEQUENCE</scope>
    <source>
        <strain evidence="3">Nanhai2018</strain>
        <tissue evidence="3">Muscle</tissue>
    </source>
</reference>
<organism evidence="3 4">
    <name type="scientific">Holothuria leucospilota</name>
    <name type="common">Black long sea cucumber</name>
    <name type="synonym">Mertensiothuria leucospilota</name>
    <dbReference type="NCBI Taxonomy" id="206669"/>
    <lineage>
        <taxon>Eukaryota</taxon>
        <taxon>Metazoa</taxon>
        <taxon>Echinodermata</taxon>
        <taxon>Eleutherozoa</taxon>
        <taxon>Echinozoa</taxon>
        <taxon>Holothuroidea</taxon>
        <taxon>Aspidochirotacea</taxon>
        <taxon>Aspidochirotida</taxon>
        <taxon>Holothuriidae</taxon>
        <taxon>Holothuria</taxon>
    </lineage>
</organism>
<keyword evidence="4" id="KW-1185">Reference proteome</keyword>
<dbReference type="Gene3D" id="3.40.50.720">
    <property type="entry name" value="NAD(P)-binding Rossmann-like Domain"/>
    <property type="match status" value="1"/>
</dbReference>
<evidence type="ECO:0000313" key="3">
    <source>
        <dbReference type="EMBL" id="KAJ8026030.1"/>
    </source>
</evidence>
<keyword evidence="1" id="KW-0560">Oxidoreductase</keyword>
<dbReference type="OrthoDB" id="47007at2759"/>
<sequence>MLQVGGLRGDNYICCKTLLNKMAVSYSFHGQVVLVTGASSGIGAETAVHFAEAGCDGLAMVGRDQGRLEEVRDRCTTKGIDKSKILLIQEEMTKDGGPQRIMKAVEEKFGKLHILVNNAGIGGFSSLSDPELMEKYDKIYALNVRSTALLTQLAVPHLIETKGNIVNVSSVCAKAAVPNMLAYNISKAALDYFTESTARYLASKQVRVNSVK</sequence>
<dbReference type="SUPFAM" id="SSF51735">
    <property type="entry name" value="NAD(P)-binding Rossmann-fold domains"/>
    <property type="match status" value="1"/>
</dbReference>
<dbReference type="AlphaFoldDB" id="A0A9Q1BGV6"/>
<evidence type="ECO:0000256" key="2">
    <source>
        <dbReference type="RuleBase" id="RU000363"/>
    </source>
</evidence>
<dbReference type="PROSITE" id="PS00061">
    <property type="entry name" value="ADH_SHORT"/>
    <property type="match status" value="1"/>
</dbReference>
<dbReference type="PRINTS" id="PR00081">
    <property type="entry name" value="GDHRDH"/>
</dbReference>
<dbReference type="InterPro" id="IPR036291">
    <property type="entry name" value="NAD(P)-bd_dom_sf"/>
</dbReference>
<dbReference type="EMBL" id="JAIZAY010000017">
    <property type="protein sequence ID" value="KAJ8026030.1"/>
    <property type="molecule type" value="Genomic_DNA"/>
</dbReference>
<evidence type="ECO:0000256" key="1">
    <source>
        <dbReference type="ARBA" id="ARBA00023002"/>
    </source>
</evidence>
<accession>A0A9Q1BGV6</accession>
<dbReference type="InterPro" id="IPR002347">
    <property type="entry name" value="SDR_fam"/>
</dbReference>
<comment type="caution">
    <text evidence="3">The sequence shown here is derived from an EMBL/GenBank/DDBJ whole genome shotgun (WGS) entry which is preliminary data.</text>
</comment>